<keyword evidence="1" id="KW-0175">Coiled coil</keyword>
<evidence type="ECO:0000256" key="2">
    <source>
        <dbReference type="SAM" id="MobiDB-lite"/>
    </source>
</evidence>
<proteinExistence type="predicted"/>
<feature type="coiled-coil region" evidence="1">
    <location>
        <begin position="44"/>
        <end position="78"/>
    </location>
</feature>
<accession>A0ABP1RX99</accession>
<dbReference type="Proteomes" id="UP001642540">
    <property type="component" value="Unassembled WGS sequence"/>
</dbReference>
<reference evidence="3 4" key="1">
    <citation type="submission" date="2024-08" db="EMBL/GenBank/DDBJ databases">
        <authorList>
            <person name="Cucini C."/>
            <person name="Frati F."/>
        </authorList>
    </citation>
    <scope>NUCLEOTIDE SEQUENCE [LARGE SCALE GENOMIC DNA]</scope>
</reference>
<protein>
    <submittedName>
        <fullName evidence="3">Uncharacterized protein</fullName>
    </submittedName>
</protein>
<feature type="region of interest" description="Disordered" evidence="2">
    <location>
        <begin position="198"/>
        <end position="251"/>
    </location>
</feature>
<evidence type="ECO:0000313" key="3">
    <source>
        <dbReference type="EMBL" id="CAL8138166.1"/>
    </source>
</evidence>
<name>A0ABP1RX99_9HEXA</name>
<evidence type="ECO:0000256" key="1">
    <source>
        <dbReference type="SAM" id="Coils"/>
    </source>
</evidence>
<comment type="caution">
    <text evidence="3">The sequence shown here is derived from an EMBL/GenBank/DDBJ whole genome shotgun (WGS) entry which is preliminary data.</text>
</comment>
<evidence type="ECO:0000313" key="4">
    <source>
        <dbReference type="Proteomes" id="UP001642540"/>
    </source>
</evidence>
<dbReference type="EMBL" id="CAXLJM020000122">
    <property type="protein sequence ID" value="CAL8138166.1"/>
    <property type="molecule type" value="Genomic_DNA"/>
</dbReference>
<gene>
    <name evidence="3" type="ORF">ODALV1_LOCUS27244</name>
</gene>
<feature type="compositionally biased region" description="Polar residues" evidence="2">
    <location>
        <begin position="206"/>
        <end position="220"/>
    </location>
</feature>
<keyword evidence="4" id="KW-1185">Reference proteome</keyword>
<sequence length="251" mass="28652">MAGLNTHLEKQAELQRQILQKDEITGKDLYLLLKPDLDFMRQGIKELQDTQRTMDGKLANIEKDVKNLSTTTKEHTEQISKVNGEIQTIKYVQDSLSEKTDRLARATNLVMMNIPETDEAMDVVRGIMQIILPNHNLTLREHRIGRPIKNGKPRPLKVHLNSRNDVLTALSNCKNLKGMEQFKGIPVLPDETKIQQQLRKDKRDPNNANKQFPISSTPERNNTKRAAPDNAMPHTSKQSRLDEEAMDSSDE</sequence>
<organism evidence="3 4">
    <name type="scientific">Orchesella dallaii</name>
    <dbReference type="NCBI Taxonomy" id="48710"/>
    <lineage>
        <taxon>Eukaryota</taxon>
        <taxon>Metazoa</taxon>
        <taxon>Ecdysozoa</taxon>
        <taxon>Arthropoda</taxon>
        <taxon>Hexapoda</taxon>
        <taxon>Collembola</taxon>
        <taxon>Entomobryomorpha</taxon>
        <taxon>Entomobryoidea</taxon>
        <taxon>Orchesellidae</taxon>
        <taxon>Orchesellinae</taxon>
        <taxon>Orchesella</taxon>
    </lineage>
</organism>